<evidence type="ECO:0000313" key="4">
    <source>
        <dbReference type="Proteomes" id="UP001642409"/>
    </source>
</evidence>
<feature type="region of interest" description="Disordered" evidence="1">
    <location>
        <begin position="1045"/>
        <end position="1081"/>
    </location>
</feature>
<feature type="region of interest" description="Disordered" evidence="1">
    <location>
        <begin position="562"/>
        <end position="595"/>
    </location>
</feature>
<reference evidence="3 4" key="2">
    <citation type="submission" date="2024-07" db="EMBL/GenBank/DDBJ databases">
        <authorList>
            <person name="Akdeniz Z."/>
        </authorList>
    </citation>
    <scope>NUCLEOTIDE SEQUENCE [LARGE SCALE GENOMIC DNA]</scope>
</reference>
<feature type="compositionally biased region" description="Polar residues" evidence="1">
    <location>
        <begin position="192"/>
        <end position="221"/>
    </location>
</feature>
<protein>
    <submittedName>
        <fullName evidence="3">Hypothetical_protein</fullName>
    </submittedName>
</protein>
<proteinExistence type="predicted"/>
<feature type="region of interest" description="Disordered" evidence="1">
    <location>
        <begin position="192"/>
        <end position="228"/>
    </location>
</feature>
<keyword evidence="4" id="KW-1185">Reference proteome</keyword>
<evidence type="ECO:0000313" key="3">
    <source>
        <dbReference type="EMBL" id="CAL6057351.1"/>
    </source>
</evidence>
<comment type="caution">
    <text evidence="2">The sequence shown here is derived from an EMBL/GenBank/DDBJ whole genome shotgun (WGS) entry which is preliminary data.</text>
</comment>
<accession>A0AA86NDK8</accession>
<dbReference type="Proteomes" id="UP001642409">
    <property type="component" value="Unassembled WGS sequence"/>
</dbReference>
<feature type="compositionally biased region" description="Polar residues" evidence="1">
    <location>
        <begin position="1045"/>
        <end position="1074"/>
    </location>
</feature>
<evidence type="ECO:0000313" key="2">
    <source>
        <dbReference type="EMBL" id="CAI9917193.1"/>
    </source>
</evidence>
<reference evidence="2" key="1">
    <citation type="submission" date="2023-06" db="EMBL/GenBank/DDBJ databases">
        <authorList>
            <person name="Kurt Z."/>
        </authorList>
    </citation>
    <scope>NUCLEOTIDE SEQUENCE</scope>
</reference>
<gene>
    <name evidence="3" type="ORF">HINF_LOCUS47464</name>
    <name evidence="2" type="ORF">HINF_LOCUS4838</name>
</gene>
<name>A0AA86NDK8_9EUKA</name>
<evidence type="ECO:0000256" key="1">
    <source>
        <dbReference type="SAM" id="MobiDB-lite"/>
    </source>
</evidence>
<dbReference type="EMBL" id="CATOUU010000126">
    <property type="protein sequence ID" value="CAI9917193.1"/>
    <property type="molecule type" value="Genomic_DNA"/>
</dbReference>
<feature type="region of interest" description="Disordered" evidence="1">
    <location>
        <begin position="674"/>
        <end position="714"/>
    </location>
</feature>
<feature type="compositionally biased region" description="Polar residues" evidence="1">
    <location>
        <begin position="562"/>
        <end position="588"/>
    </location>
</feature>
<dbReference type="EMBL" id="CAXDID020000214">
    <property type="protein sequence ID" value="CAL6057351.1"/>
    <property type="molecule type" value="Genomic_DNA"/>
</dbReference>
<sequence>METTSNQTLQSSSEYYQQLQTKNIEYLYYQDQEHYQQQETQEIELSSNEQQIIQDQWLKEYNIQQMLQESKTISNKESQEQEEQLFEDEISSTLYQKPTILLKPITFQILNLEETMEKIDKMLNISWKYIIHKNISIIPHNQGYILSFLIKPQYYDLILPLQDQLSVLLDDEKIDQNIDQNVQIVNSEISNPLQSQTSQQAPPVNKESALQQNTDGNQNKPTEPCPELKKELSSSNIITFLVEDVEQFLTNVEHRINQARSVFMYGKPNINKHITGRYILSFTAVPLYRDIIQRHYLDYQYSAVKISSKTNLNQASAHLIAPFQRSMDQNNQLSTRRATMLVDHVELFMSQVESAMGQHRSTFMNGDPVISQHSSGKYVIALDLFESYSNEILSKFGDFIYADKQQSQENPQPGLLATQQMQTEPEVLSKNIIQQESNQKAEAPSQLVNASENTAAQKQKAEPHIPIREVPVYTSHPVKFHVRNCEETLKAIESALKMSREKFIDGSSYISAGMPGYNLSFLVKSHVYEQVRSLQETLSIQTERIESVVKPEQQNKIQQQTTLLKNSEQKPCTAGTDSKLQSLQPEQKSPVKTDQPKFVPVNFHVMNCEETLKSIESILKIPRERFIHGKSSVVSKKPGFSLQFVVEPEYLEQIKPLQQQLSINMQVQANQFSDSLAKEQSQTSQQAPPVNKESALQQNTDGNQNKPTEPCPELKKELSSSNIITFLVEDVEQFLTNVEHRINQARSVFMYGKPNINKHITGRYILSFTAVPLYRDIIQRHYLDYQYSAVKISSKTNLNQASAHLIAPFQRSMDQNNQLSTRRATMLVDHVELFMSQVESAMGQHRSTFMNGDPVISQHSSGKYVIALDLFESYSDEILSKFGDFIYADKQQSQENPQPGLLATQQMQTEPEVLSKNIIQQESNQKAEAPSQLVNASENTAAQKQKAEPHIPIREVPVYTSHPVKFHVRNCEETLKAIESALKMSREKFIDGSSYISAGMPGYNLSFLVKSHVYEQVRSLQETLSIQTERIESVVKPEQQNKIQQQTTLLKNSEQKPCTAGTDSKLQSLQPEQKSPVKTDQPKFVPVNFHVMNCEETLKSIESILKIPRERFIHGKSSVVSKKPGFSLQFVVEPEYLEQVQSLQKQLLFQLQQQIINQNIEQNQKMITENEDQEQIENTKHIKSQSSEQIYTCNVVPFLQEQKQLQILSSQLTQCLEFSSSELIEIEISESQESKQQNEYNLEIQTSIFAQVQLTAGIVRTNNNNEAEISHDLTSEDSESYEICISDSDEMQ</sequence>
<organism evidence="2">
    <name type="scientific">Hexamita inflata</name>
    <dbReference type="NCBI Taxonomy" id="28002"/>
    <lineage>
        <taxon>Eukaryota</taxon>
        <taxon>Metamonada</taxon>
        <taxon>Diplomonadida</taxon>
        <taxon>Hexamitidae</taxon>
        <taxon>Hexamitinae</taxon>
        <taxon>Hexamita</taxon>
    </lineage>
</organism>
<feature type="compositionally biased region" description="Polar residues" evidence="1">
    <location>
        <begin position="674"/>
        <end position="707"/>
    </location>
</feature>